<evidence type="ECO:0000313" key="3">
    <source>
        <dbReference type="Proteomes" id="UP000036403"/>
    </source>
</evidence>
<dbReference type="InterPro" id="IPR021109">
    <property type="entry name" value="Peptidase_aspartic_dom_sf"/>
</dbReference>
<dbReference type="Proteomes" id="UP000036403">
    <property type="component" value="Unassembled WGS sequence"/>
</dbReference>
<dbReference type="Gene3D" id="3.30.420.10">
    <property type="entry name" value="Ribonuclease H-like superfamily/Ribonuclease H"/>
    <property type="match status" value="1"/>
</dbReference>
<dbReference type="EMBL" id="LBMM01015498">
    <property type="protein sequence ID" value="KMQ84783.1"/>
    <property type="molecule type" value="Genomic_DNA"/>
</dbReference>
<dbReference type="AlphaFoldDB" id="A0A0J7K2X3"/>
<evidence type="ECO:0000313" key="2">
    <source>
        <dbReference type="EMBL" id="KMQ84783.1"/>
    </source>
</evidence>
<dbReference type="SUPFAM" id="SSF53098">
    <property type="entry name" value="Ribonuclease H-like"/>
    <property type="match status" value="1"/>
</dbReference>
<comment type="caution">
    <text evidence="2">The sequence shown here is derived from an EMBL/GenBank/DDBJ whole genome shotgun (WGS) entry which is preliminary data.</text>
</comment>
<gene>
    <name evidence="2" type="ORF">RF55_17131</name>
</gene>
<feature type="region of interest" description="Disordered" evidence="1">
    <location>
        <begin position="163"/>
        <end position="186"/>
    </location>
</feature>
<reference evidence="2 3" key="1">
    <citation type="submission" date="2015-04" db="EMBL/GenBank/DDBJ databases">
        <title>Lasius niger genome sequencing.</title>
        <authorList>
            <person name="Konorov E.A."/>
            <person name="Nikitin M.A."/>
            <person name="Kirill M.V."/>
            <person name="Chang P."/>
        </authorList>
    </citation>
    <scope>NUCLEOTIDE SEQUENCE [LARGE SCALE GENOMIC DNA]</scope>
    <source>
        <tissue evidence="2">Whole</tissue>
    </source>
</reference>
<dbReference type="OrthoDB" id="7700898at2759"/>
<dbReference type="SUPFAM" id="SSF50630">
    <property type="entry name" value="Acid proteases"/>
    <property type="match status" value="1"/>
</dbReference>
<dbReference type="Gene3D" id="2.40.70.10">
    <property type="entry name" value="Acid Proteases"/>
    <property type="match status" value="1"/>
</dbReference>
<organism evidence="2 3">
    <name type="scientific">Lasius niger</name>
    <name type="common">Black garden ant</name>
    <dbReference type="NCBI Taxonomy" id="67767"/>
    <lineage>
        <taxon>Eukaryota</taxon>
        <taxon>Metazoa</taxon>
        <taxon>Ecdysozoa</taxon>
        <taxon>Arthropoda</taxon>
        <taxon>Hexapoda</taxon>
        <taxon>Insecta</taxon>
        <taxon>Pterygota</taxon>
        <taxon>Neoptera</taxon>
        <taxon>Endopterygota</taxon>
        <taxon>Hymenoptera</taxon>
        <taxon>Apocrita</taxon>
        <taxon>Aculeata</taxon>
        <taxon>Formicoidea</taxon>
        <taxon>Formicidae</taxon>
        <taxon>Formicinae</taxon>
        <taxon>Lasius</taxon>
        <taxon>Lasius</taxon>
    </lineage>
</organism>
<feature type="region of interest" description="Disordered" evidence="1">
    <location>
        <begin position="28"/>
        <end position="59"/>
    </location>
</feature>
<dbReference type="GO" id="GO:0003676">
    <property type="term" value="F:nucleic acid binding"/>
    <property type="evidence" value="ECO:0007669"/>
    <property type="project" value="InterPro"/>
</dbReference>
<dbReference type="CDD" id="cd00303">
    <property type="entry name" value="retropepsin_like"/>
    <property type="match status" value="1"/>
</dbReference>
<dbReference type="InterPro" id="IPR052160">
    <property type="entry name" value="Gypsy_RT_Integrase-like"/>
</dbReference>
<dbReference type="PaxDb" id="67767-A0A0J7K2X3"/>
<dbReference type="InterPro" id="IPR012337">
    <property type="entry name" value="RNaseH-like_sf"/>
</dbReference>
<feature type="compositionally biased region" description="Basic and acidic residues" evidence="1">
    <location>
        <begin position="50"/>
        <end position="59"/>
    </location>
</feature>
<dbReference type="PANTHER" id="PTHR47266">
    <property type="entry name" value="ENDONUCLEASE-RELATED"/>
    <property type="match status" value="1"/>
</dbReference>
<keyword evidence="3" id="KW-1185">Reference proteome</keyword>
<name>A0A0J7K2X3_LASNI</name>
<sequence length="394" mass="44231">MLLEMQAEGAHPFPLQEASEEILLTMRPRRSAHQRLPPAGKRRTGRGRRGRDQHPDIRLKYTPRPHLDVHIHHHEYSALLDTGFEISFINEITADELRREGYHVVPHGGQIQMANGATADIPGIVRLPIQIQRQIYQHDFSILPALKSAVLIGIDQWARTGIAIPPPRRPPANQAAPRCNTTGGLAPCTRREQQRLQEFLKTELEKVTGKVAQTPPAKTMHAINIDRPWEQVTIDLVGPKVKDRKHMAPSDARPVYQMGRTCAATTSNRTERHQGPQFATRLKECGIKHRTAPVYSPHCNPVERTNRTVKTMISQFVDKNHRDWDENLPALQIAYNTATHDATGFSLAYLNYGREPCPPHPGDGTRAGDADPAALPQKLNDAYALVRVKLARAF</sequence>
<evidence type="ECO:0000256" key="1">
    <source>
        <dbReference type="SAM" id="MobiDB-lite"/>
    </source>
</evidence>
<accession>A0A0J7K2X3</accession>
<proteinExistence type="predicted"/>
<feature type="compositionally biased region" description="Basic residues" evidence="1">
    <location>
        <begin position="40"/>
        <end position="49"/>
    </location>
</feature>
<protein>
    <submittedName>
        <fullName evidence="2">Reverse ribonuclease integrase</fullName>
    </submittedName>
</protein>
<dbReference type="InterPro" id="IPR036397">
    <property type="entry name" value="RNaseH_sf"/>
</dbReference>